<feature type="compositionally biased region" description="Polar residues" evidence="1">
    <location>
        <begin position="66"/>
        <end position="79"/>
    </location>
</feature>
<accession>A0A9Q3CJL1</accession>
<evidence type="ECO:0000313" key="3">
    <source>
        <dbReference type="Proteomes" id="UP000765509"/>
    </source>
</evidence>
<organism evidence="2 3">
    <name type="scientific">Austropuccinia psidii MF-1</name>
    <dbReference type="NCBI Taxonomy" id="1389203"/>
    <lineage>
        <taxon>Eukaryota</taxon>
        <taxon>Fungi</taxon>
        <taxon>Dikarya</taxon>
        <taxon>Basidiomycota</taxon>
        <taxon>Pucciniomycotina</taxon>
        <taxon>Pucciniomycetes</taxon>
        <taxon>Pucciniales</taxon>
        <taxon>Sphaerophragmiaceae</taxon>
        <taxon>Austropuccinia</taxon>
    </lineage>
</organism>
<name>A0A9Q3CJL1_9BASI</name>
<evidence type="ECO:0000256" key="1">
    <source>
        <dbReference type="SAM" id="MobiDB-lite"/>
    </source>
</evidence>
<protein>
    <submittedName>
        <fullName evidence="2">Uncharacterized protein</fullName>
    </submittedName>
</protein>
<gene>
    <name evidence="2" type="ORF">O181_026239</name>
</gene>
<proteinExistence type="predicted"/>
<dbReference type="Proteomes" id="UP000765509">
    <property type="component" value="Unassembled WGS sequence"/>
</dbReference>
<dbReference type="AlphaFoldDB" id="A0A9Q3CJL1"/>
<reference evidence="2" key="1">
    <citation type="submission" date="2021-03" db="EMBL/GenBank/DDBJ databases">
        <title>Draft genome sequence of rust myrtle Austropuccinia psidii MF-1, a brazilian biotype.</title>
        <authorList>
            <person name="Quecine M.C."/>
            <person name="Pachon D.M.R."/>
            <person name="Bonatelli M.L."/>
            <person name="Correr F.H."/>
            <person name="Franceschini L.M."/>
            <person name="Leite T.F."/>
            <person name="Margarido G.R.A."/>
            <person name="Almeida C.A."/>
            <person name="Ferrarezi J.A."/>
            <person name="Labate C.A."/>
        </authorList>
    </citation>
    <scope>NUCLEOTIDE SEQUENCE</scope>
    <source>
        <strain evidence="2">MF-1</strain>
    </source>
</reference>
<sequence length="370" mass="42431">MNSYLHIKSFLGQEKTIELLGGWSPLSCKGKVKKINNGLRNQSLLSIDQKKELEMTPALEKEGPVASTSSRSVQGQAQRTSEETERSQEPSGQRKRQSKLEQTLPTRVQDPPIGTFSSEKCLQCSQNSYGCHSQEEGKYEQDSSMQIIQEIQFFKTIINVELGKIDTKLTKITFDVNDLKNNDRNSSEWNKSTITKLDTITNTCDRIEILKIIENTNQFATPLAKGDSEKKKLKNEIIANVEKSHKNYEPHIPKHSTPFTEAKLSVKESLTPFLGENVISVRDIPKLEEWPTISGEGEYSPIEFIRTIGIFQEDFHIPDGIIVGKLHSLFTRTAKKRSYKMRQDHCKHDWPWWKSEIITKWANNSWIFKM</sequence>
<comment type="caution">
    <text evidence="2">The sequence shown here is derived from an EMBL/GenBank/DDBJ whole genome shotgun (WGS) entry which is preliminary data.</text>
</comment>
<feature type="region of interest" description="Disordered" evidence="1">
    <location>
        <begin position="55"/>
        <end position="114"/>
    </location>
</feature>
<dbReference type="EMBL" id="AVOT02008697">
    <property type="protein sequence ID" value="MBW0486524.1"/>
    <property type="molecule type" value="Genomic_DNA"/>
</dbReference>
<keyword evidence="3" id="KW-1185">Reference proteome</keyword>
<evidence type="ECO:0000313" key="2">
    <source>
        <dbReference type="EMBL" id="MBW0486524.1"/>
    </source>
</evidence>